<dbReference type="SUPFAM" id="SSF56112">
    <property type="entry name" value="Protein kinase-like (PK-like)"/>
    <property type="match status" value="1"/>
</dbReference>
<dbReference type="EMBL" id="LRQV01000076">
    <property type="protein sequence ID" value="KXK60317.1"/>
    <property type="molecule type" value="Genomic_DNA"/>
</dbReference>
<reference evidence="1 2" key="1">
    <citation type="submission" date="2016-01" db="EMBL/GenBank/DDBJ databases">
        <title>Whole genome sequence and analysis of Micromonospora rosaria DSM 803, which can produce antibacterial substance rosamicin.</title>
        <authorList>
            <person name="Yang H."/>
            <person name="He X."/>
            <person name="Zhu D."/>
        </authorList>
    </citation>
    <scope>NUCLEOTIDE SEQUENCE [LARGE SCALE GENOMIC DNA]</scope>
    <source>
        <strain evidence="1 2">DSM 803</strain>
    </source>
</reference>
<dbReference type="GO" id="GO:0016740">
    <property type="term" value="F:transferase activity"/>
    <property type="evidence" value="ECO:0007669"/>
    <property type="project" value="UniProtKB-KW"/>
</dbReference>
<dbReference type="RefSeq" id="WP_067368422.1">
    <property type="nucleotide sequence ID" value="NZ_JBIUBN010000034.1"/>
</dbReference>
<keyword evidence="1" id="KW-0808">Transferase</keyword>
<dbReference type="Proteomes" id="UP000070620">
    <property type="component" value="Unassembled WGS sequence"/>
</dbReference>
<sequence>MEPATSPPPPEVLHAFGVSGVPVVLPGGKGGTWRVGDVVLKPSEGADESRWRAETLAEVRVSAQFRVPRPVPTADGNWLAAGWEAWRLVAGEPDTTRIDEVVRAGSAFHAAVAHLPRPAFLDARDDPWSYGDRVAWEEAPISGSPASLELLEPLAAARRPVHLPEQIVHGDLPGNVLFADGVPPAIIDWSPYWRPVPWAAAVAVVDALCWYGADPQVLDRWSHLPEWGQMLVRALIYRIVTRDAAFGPHAQAREPNSAYRPVVAMAIAAARHRTG</sequence>
<dbReference type="AlphaFoldDB" id="A0A136PPQ1"/>
<accession>A0A136PPQ1</accession>
<evidence type="ECO:0000313" key="2">
    <source>
        <dbReference type="Proteomes" id="UP000070620"/>
    </source>
</evidence>
<dbReference type="NCBIfam" id="TIGR02569">
    <property type="entry name" value="TIGR02569_actnb"/>
    <property type="match status" value="1"/>
</dbReference>
<name>A0A136PPQ1_9ACTN</name>
<comment type="caution">
    <text evidence="1">The sequence shown here is derived from an EMBL/GenBank/DDBJ whole genome shotgun (WGS) entry which is preliminary data.</text>
</comment>
<dbReference type="InterPro" id="IPR011009">
    <property type="entry name" value="Kinase-like_dom_sf"/>
</dbReference>
<protein>
    <submittedName>
        <fullName evidence="1">Aminoglycoside phosphotransferase</fullName>
    </submittedName>
</protein>
<proteinExistence type="predicted"/>
<evidence type="ECO:0000313" key="1">
    <source>
        <dbReference type="EMBL" id="KXK60317.1"/>
    </source>
</evidence>
<gene>
    <name evidence="1" type="ORF">AWW66_19560</name>
</gene>
<dbReference type="OrthoDB" id="4427130at2"/>
<keyword evidence="2" id="KW-1185">Reference proteome</keyword>
<dbReference type="InterPro" id="IPR013402">
    <property type="entry name" value="CHP02569"/>
</dbReference>
<organism evidence="1 2">
    <name type="scientific">Micromonospora rosaria</name>
    <dbReference type="NCBI Taxonomy" id="47874"/>
    <lineage>
        <taxon>Bacteria</taxon>
        <taxon>Bacillati</taxon>
        <taxon>Actinomycetota</taxon>
        <taxon>Actinomycetes</taxon>
        <taxon>Micromonosporales</taxon>
        <taxon>Micromonosporaceae</taxon>
        <taxon>Micromonospora</taxon>
    </lineage>
</organism>